<keyword evidence="3" id="KW-0285">Flavoprotein</keyword>
<dbReference type="GO" id="GO:0016709">
    <property type="term" value="F:oxidoreductase activity, acting on paired donors, with incorporation or reduction of molecular oxygen, NAD(P)H as one donor, and incorporation of one atom of oxygen"/>
    <property type="evidence" value="ECO:0007669"/>
    <property type="project" value="UniProtKB-ARBA"/>
</dbReference>
<evidence type="ECO:0000256" key="4">
    <source>
        <dbReference type="ARBA" id="ARBA00022827"/>
    </source>
</evidence>
<comment type="cofactor">
    <cofactor evidence="1">
        <name>FAD</name>
        <dbReference type="ChEBI" id="CHEBI:57692"/>
    </cofactor>
</comment>
<keyword evidence="5" id="KW-0521">NADP</keyword>
<dbReference type="PRINTS" id="PR00469">
    <property type="entry name" value="PNDRDTASEII"/>
</dbReference>
<dbReference type="SUPFAM" id="SSF51905">
    <property type="entry name" value="FAD/NAD(P)-binding domain"/>
    <property type="match status" value="1"/>
</dbReference>
<dbReference type="RefSeq" id="WP_085179923.1">
    <property type="nucleotide sequence ID" value="NZ_CSTD01000004.1"/>
</dbReference>
<evidence type="ECO:0000256" key="2">
    <source>
        <dbReference type="ARBA" id="ARBA00010139"/>
    </source>
</evidence>
<dbReference type="EMBL" id="CSTD01000004">
    <property type="protein sequence ID" value="CPR12248.1"/>
    <property type="molecule type" value="Genomic_DNA"/>
</dbReference>
<reference evidence="8 9" key="1">
    <citation type="submission" date="2015-03" db="EMBL/GenBank/DDBJ databases">
        <authorList>
            <person name="Murphy D."/>
        </authorList>
    </citation>
    <scope>NUCLEOTIDE SEQUENCE [LARGE SCALE GENOMIC DNA]</scope>
    <source>
        <strain evidence="8 9">DSM 44277</strain>
    </source>
</reference>
<dbReference type="Pfam" id="PF13738">
    <property type="entry name" value="Pyr_redox_3"/>
    <property type="match status" value="1"/>
</dbReference>
<accession>A0A0U0WBA7</accession>
<dbReference type="PANTHER" id="PTHR43098">
    <property type="entry name" value="L-ORNITHINE N(5)-MONOOXYGENASE-RELATED"/>
    <property type="match status" value="1"/>
</dbReference>
<evidence type="ECO:0000256" key="6">
    <source>
        <dbReference type="ARBA" id="ARBA00023002"/>
    </source>
</evidence>
<dbReference type="Gene3D" id="3.50.50.60">
    <property type="entry name" value="FAD/NAD(P)-binding domain"/>
    <property type="match status" value="2"/>
</dbReference>
<protein>
    <submittedName>
        <fullName evidence="8">Lipolytic protein</fullName>
    </submittedName>
</protein>
<keyword evidence="4" id="KW-0274">FAD</keyword>
<dbReference type="OrthoDB" id="5168853at2"/>
<keyword evidence="6" id="KW-0560">Oxidoreductase</keyword>
<dbReference type="InterPro" id="IPR050775">
    <property type="entry name" value="FAD-binding_Monooxygenases"/>
</dbReference>
<comment type="similarity">
    <text evidence="2">Belongs to the FAD-binding monooxygenase family.</text>
</comment>
<name>A0A0U0WBA7_MYCBE</name>
<dbReference type="Proteomes" id="UP000198875">
    <property type="component" value="Unassembled WGS sequence"/>
</dbReference>
<sequence length="498" mass="55982">MSTAPDYHTLIVGAGFSGIGAAIRLDRAGLPDYLVVEAGDGVGGTWHWNTYPGIAVDIPSFSYQFSFEQSPNWSRTYAPGRELKAYAEHCVDKYGLRSRIRFNTKVITAEFDDEHAVWRVRTDPGGEVTARFLISASGVLTVPKLPDIDGVDSFAGVTMHTARWDHTRDLTGKRVAVIGTGASAVQVIPEIAPIVERLTVFQRTPIWCFPKFDLPLPAPARWAMRIPGGKAVQRALSQAFVELTFPISAHYFTVFPLARRMESAGLAYLRKQVHDPAVREKLTPRYAVGCKRPGFHNDYLATFNRDNVALVTEPIDKITPGAVATTDGETYDVDVLILATGFKVMDTDNVPTFAVTGSGGVSLSRFWDEHRLQAYEGVSVPGFPNFFTVFGPYGYVGSSYFALIETQTRHIVRCLERARHRGASRIEVTREANDRYFAEMMRKRHRQIFWQDSCRLANSYYFDKNGDVPLRPATTVQAYWRSRRFDLDDYRFTAQRYA</sequence>
<evidence type="ECO:0000256" key="1">
    <source>
        <dbReference type="ARBA" id="ARBA00001974"/>
    </source>
</evidence>
<dbReference type="InterPro" id="IPR036188">
    <property type="entry name" value="FAD/NAD-bd_sf"/>
</dbReference>
<organism evidence="8 9">
    <name type="scientific">Mycobacterium bohemicum DSM 44277</name>
    <dbReference type="NCBI Taxonomy" id="1236609"/>
    <lineage>
        <taxon>Bacteria</taxon>
        <taxon>Bacillati</taxon>
        <taxon>Actinomycetota</taxon>
        <taxon>Actinomycetes</taxon>
        <taxon>Mycobacteriales</taxon>
        <taxon>Mycobacteriaceae</taxon>
        <taxon>Mycobacterium</taxon>
    </lineage>
</organism>
<dbReference type="PANTHER" id="PTHR43098:SF3">
    <property type="entry name" value="L-ORNITHINE N(5)-MONOOXYGENASE-RELATED"/>
    <property type="match status" value="1"/>
</dbReference>
<evidence type="ECO:0000256" key="7">
    <source>
        <dbReference type="ARBA" id="ARBA00023033"/>
    </source>
</evidence>
<keyword evidence="7" id="KW-0503">Monooxygenase</keyword>
<evidence type="ECO:0000256" key="3">
    <source>
        <dbReference type="ARBA" id="ARBA00022630"/>
    </source>
</evidence>
<evidence type="ECO:0000313" key="8">
    <source>
        <dbReference type="EMBL" id="CPR12248.1"/>
    </source>
</evidence>
<dbReference type="AlphaFoldDB" id="A0A0U0WBA7"/>
<proteinExistence type="inferred from homology"/>
<evidence type="ECO:0000256" key="5">
    <source>
        <dbReference type="ARBA" id="ARBA00022857"/>
    </source>
</evidence>
<gene>
    <name evidence="8" type="ORF">BN971_03542</name>
</gene>
<evidence type="ECO:0000313" key="9">
    <source>
        <dbReference type="Proteomes" id="UP000198875"/>
    </source>
</evidence>